<comment type="caution">
    <text evidence="1">The sequence shown here is derived from an EMBL/GenBank/DDBJ whole genome shotgun (WGS) entry which is preliminary data.</text>
</comment>
<dbReference type="SUPFAM" id="SSF53448">
    <property type="entry name" value="Nucleotide-diphospho-sugar transferases"/>
    <property type="match status" value="1"/>
</dbReference>
<sequence>MTIISLTSIPPRFPQLGPVLESLVAQGADKVVLALARQYEQFPGVVTPPPLPNGVEIIWSEDIGPATKIIAAQRVFSDTEIIYCDDDCLYAPDWLAALCDGPGIRAGSVFDARRLKRRNGTVAQGFAGVRLPAGFAPFTPPPAACRLADDLWLSAQMAVRGAKITHCRTARAYVTPLNLGHQLQDIDRRDTYKMGCEAVHAALGVWPPA</sequence>
<dbReference type="EMBL" id="VINQ01000002">
    <property type="protein sequence ID" value="KAA0920453.1"/>
    <property type="molecule type" value="Genomic_DNA"/>
</dbReference>
<dbReference type="AlphaFoldDB" id="A0A5A9ZSY9"/>
<proteinExistence type="predicted"/>
<organism evidence="1 2">
    <name type="scientific">Aquicoccus porphyridii</name>
    <dbReference type="NCBI Taxonomy" id="1852029"/>
    <lineage>
        <taxon>Bacteria</taxon>
        <taxon>Pseudomonadati</taxon>
        <taxon>Pseudomonadota</taxon>
        <taxon>Alphaproteobacteria</taxon>
        <taxon>Rhodobacterales</taxon>
        <taxon>Paracoccaceae</taxon>
        <taxon>Aquicoccus</taxon>
    </lineage>
</organism>
<protein>
    <recommendedName>
        <fullName evidence="3">Glycosyltransferase family 2 protein</fullName>
    </recommendedName>
</protein>
<name>A0A5A9ZSY9_9RHOB</name>
<evidence type="ECO:0000313" key="2">
    <source>
        <dbReference type="Proteomes" id="UP000325291"/>
    </source>
</evidence>
<keyword evidence="2" id="KW-1185">Reference proteome</keyword>
<dbReference type="InterPro" id="IPR029044">
    <property type="entry name" value="Nucleotide-diphossugar_trans"/>
</dbReference>
<accession>A0A5A9ZSY9</accession>
<reference evidence="1 2" key="1">
    <citation type="submission" date="2019-07" db="EMBL/GenBank/DDBJ databases">
        <title>Aquicoccus porphyridii gen. nov., sp. nov., isolated from a small marine red alga, Porphyridium marinum.</title>
        <authorList>
            <person name="Liu L."/>
        </authorList>
    </citation>
    <scope>NUCLEOTIDE SEQUENCE [LARGE SCALE GENOMIC DNA]</scope>
    <source>
        <strain evidence="1 2">L1 8-17</strain>
    </source>
</reference>
<dbReference type="RefSeq" id="WP_111363338.1">
    <property type="nucleotide sequence ID" value="NZ_VINQ01000002.1"/>
</dbReference>
<gene>
    <name evidence="1" type="ORF">FLO80_04935</name>
</gene>
<dbReference type="CDD" id="cd00761">
    <property type="entry name" value="Glyco_tranf_GTA_type"/>
    <property type="match status" value="1"/>
</dbReference>
<dbReference type="Proteomes" id="UP000325291">
    <property type="component" value="Unassembled WGS sequence"/>
</dbReference>
<evidence type="ECO:0008006" key="3">
    <source>
        <dbReference type="Google" id="ProtNLM"/>
    </source>
</evidence>
<evidence type="ECO:0000313" key="1">
    <source>
        <dbReference type="EMBL" id="KAA0920453.1"/>
    </source>
</evidence>